<dbReference type="SUPFAM" id="SSF82199">
    <property type="entry name" value="SET domain"/>
    <property type="match status" value="1"/>
</dbReference>
<dbReference type="OMA" id="SACTYEF"/>
<sequence length="376" mass="42714">MLRRSSQSLTKAMGNAIPLHRDTTRKPSISVEVGSWLYKRETMQEFNRWCRAHQVRAYGNVKITSTIHFARCLRLTRNIAPGQAIVTAPLSACFNFLVAAKEMFDCPSTAFPLQMNWMNYNERLSFMQSACVFEFAQAGWMTRIASLEESPFTPYIHYLMEDTRGREGISNGMSRERGEESGVLDHHLSEMATDACEEPEVFLEHFFRSLACLHLRSQPIEPEAVSYFMPGTNFFKAKASEMYVPTLVPLVDAVPQLEDGNHNTVLQFFPFRDVETLRSQCEELQILYFEKGKEAPIVTEEVQSGQGVTQSINVEHELMDPALLRGGGFVALRALRPLEAGDVLYIRRFPDLSIRASEHTINAQVMDANRLLSRDS</sequence>
<dbReference type="Proteomes" id="UP000038009">
    <property type="component" value="Unassembled WGS sequence"/>
</dbReference>
<dbReference type="Gene3D" id="3.90.1410.10">
    <property type="entry name" value="set domain protein methyltransferase, domain 1"/>
    <property type="match status" value="1"/>
</dbReference>
<dbReference type="VEuPathDB" id="TriTrypDB:Lsey_0014_0410"/>
<dbReference type="AlphaFoldDB" id="A0A0N1I2W1"/>
<proteinExistence type="predicted"/>
<evidence type="ECO:0008006" key="3">
    <source>
        <dbReference type="Google" id="ProtNLM"/>
    </source>
</evidence>
<accession>A0A0N1I2W1</accession>
<name>A0A0N1I2W1_LEPSE</name>
<protein>
    <recommendedName>
        <fullName evidence="3">SET domain-containing protein</fullName>
    </recommendedName>
</protein>
<dbReference type="EMBL" id="LJSK01000014">
    <property type="protein sequence ID" value="KPI89918.1"/>
    <property type="molecule type" value="Genomic_DNA"/>
</dbReference>
<evidence type="ECO:0000313" key="1">
    <source>
        <dbReference type="EMBL" id="KPI89918.1"/>
    </source>
</evidence>
<evidence type="ECO:0000313" key="2">
    <source>
        <dbReference type="Proteomes" id="UP000038009"/>
    </source>
</evidence>
<keyword evidence="2" id="KW-1185">Reference proteome</keyword>
<reference evidence="1 2" key="1">
    <citation type="journal article" date="2015" name="PLoS Pathog.">
        <title>Leptomonas seymouri: Adaptations to the Dixenous Life Cycle Analyzed by Genome Sequencing, Transcriptome Profiling and Co-infection with Leishmania donovani.</title>
        <authorList>
            <person name="Kraeva N."/>
            <person name="Butenko A."/>
            <person name="Hlavacova J."/>
            <person name="Kostygov A."/>
            <person name="Myskova J."/>
            <person name="Grybchuk D."/>
            <person name="Lestinova T."/>
            <person name="Votypka J."/>
            <person name="Volf P."/>
            <person name="Opperdoes F."/>
            <person name="Flegontov P."/>
            <person name="Lukes J."/>
            <person name="Yurchenko V."/>
        </authorList>
    </citation>
    <scope>NUCLEOTIDE SEQUENCE [LARGE SCALE GENOMIC DNA]</scope>
    <source>
        <strain evidence="1 2">ATCC 30220</strain>
    </source>
</reference>
<dbReference type="InterPro" id="IPR046341">
    <property type="entry name" value="SET_dom_sf"/>
</dbReference>
<organism evidence="1 2">
    <name type="scientific">Leptomonas seymouri</name>
    <dbReference type="NCBI Taxonomy" id="5684"/>
    <lineage>
        <taxon>Eukaryota</taxon>
        <taxon>Discoba</taxon>
        <taxon>Euglenozoa</taxon>
        <taxon>Kinetoplastea</taxon>
        <taxon>Metakinetoplastina</taxon>
        <taxon>Trypanosomatida</taxon>
        <taxon>Trypanosomatidae</taxon>
        <taxon>Leishmaniinae</taxon>
        <taxon>Leptomonas</taxon>
    </lineage>
</organism>
<gene>
    <name evidence="1" type="ORF">ABL78_0990</name>
</gene>
<comment type="caution">
    <text evidence="1">The sequence shown here is derived from an EMBL/GenBank/DDBJ whole genome shotgun (WGS) entry which is preliminary data.</text>
</comment>
<dbReference type="OrthoDB" id="269360at2759"/>